<feature type="compositionally biased region" description="Pro residues" evidence="1">
    <location>
        <begin position="45"/>
        <end position="54"/>
    </location>
</feature>
<accession>A0A1D8FVH5</accession>
<reference evidence="3" key="1">
    <citation type="submission" date="2016-07" db="EMBL/GenBank/DDBJ databases">
        <title>Characterization of a nucleorhabdovirus from Physostegia.</title>
        <authorList>
            <person name="Menzel W."/>
            <person name="Richert-Poeggeler K."/>
            <person name="Winter S."/>
            <person name="Knierim D."/>
        </authorList>
    </citation>
    <scope>NUCLEOTIDE SEQUENCE [LARGE SCALE GENOMIC DNA]</scope>
    <source>
        <strain evidence="3">PV-1182</strain>
    </source>
</reference>
<dbReference type="GeneID" id="65101818"/>
<sequence>MPPQITMSLVSTLMMTNLVLMVLFSVSLSIDTGEFWPMGNTGPVIPSPPSPPPESSGYAPSQIPNPANKNAFNDPGLKAYSASHSDTMYDMVPVYSCNTTDEGFSVSEWYGICKAQCSYSSDTRQTSLSIFQYSQKIDFIPVMGVETFSIVKKSHVSLLGTCMVYVESSTPIVMNVSEFSPYLERILQLGEDTRKTAIEYQTVDDPDCNYWEDIEVSGYKFIIYPDAWGVSADLDGDYVVKNPYTGNYSYLNDSGVFYGSTWHLWNASSIILPSKCPLLLASVEDCRLNPLLGVYHCLDSGVLINTNGVKENVDTCVGKINVSSNGIFYMEGNKSLSLSITGRVSALLGSQSPSYTGITDLLTTISDTVGILEDTYCGTLCDLADRSFQQMIYEEDVVDTANGPWLPVQNGGIMRVVPCRVDTRHTFAIPLSYCANKNMFMIRNLDTGDTNWWNPVYSYFDKSDMCNISSVNPYKQTMDQNLPIKFNFWRGEAVLYPPYTGPLQWSPRVNPNSIRSSKWFPQIKNVSDNIGLTLSFLSDHIVYNVNKTSTQINQNIPYSTVTSSPIVLILVKVWTDIQIVASGIWSFFTGFTKWVYIIGFTFLAIYATKLFLSIFRRTSDPDWM</sequence>
<gene>
    <name evidence="3" type="primary">G</name>
</gene>
<feature type="region of interest" description="Disordered" evidence="1">
    <location>
        <begin position="41"/>
        <end position="65"/>
    </location>
</feature>
<protein>
    <submittedName>
        <fullName evidence="3">Glycoprotein</fullName>
    </submittedName>
</protein>
<keyword evidence="2" id="KW-1133">Transmembrane helix</keyword>
<evidence type="ECO:0000256" key="1">
    <source>
        <dbReference type="SAM" id="MobiDB-lite"/>
    </source>
</evidence>
<feature type="transmembrane region" description="Helical" evidence="2">
    <location>
        <begin position="594"/>
        <end position="615"/>
    </location>
</feature>
<evidence type="ECO:0000313" key="3">
    <source>
        <dbReference type="EMBL" id="AOT55661.1"/>
    </source>
</evidence>
<dbReference type="RefSeq" id="YP_010086601.1">
    <property type="nucleotide sequence ID" value="NC_055466.1"/>
</dbReference>
<organism evidence="3">
    <name type="scientific">Physostegia chlorotic mottle virus</name>
    <dbReference type="NCBI Taxonomy" id="1905830"/>
    <lineage>
        <taxon>Viruses</taxon>
        <taxon>Riboviria</taxon>
        <taxon>Orthornavirae</taxon>
        <taxon>Negarnaviricota</taxon>
        <taxon>Haploviricotina</taxon>
        <taxon>Monjiviricetes</taxon>
        <taxon>Mononegavirales</taxon>
        <taxon>Rhabdoviridae</taxon>
        <taxon>Betarhabdovirinae</taxon>
        <taxon>Alphanucleorhabdovirus</taxon>
        <taxon>Alphanucleorhabdovirus physostegiae</taxon>
    </lineage>
</organism>
<dbReference type="EMBL" id="KX636164">
    <property type="protein sequence ID" value="AOT55661.1"/>
    <property type="molecule type" value="Viral_cRNA"/>
</dbReference>
<name>A0A1D8FVH5_9RHAB</name>
<keyword evidence="4" id="KW-1185">Reference proteome</keyword>
<proteinExistence type="predicted"/>
<dbReference type="Proteomes" id="UP000502018">
    <property type="component" value="Segment"/>
</dbReference>
<dbReference type="KEGG" id="vg:65101818"/>
<feature type="transmembrane region" description="Helical" evidence="2">
    <location>
        <begin position="6"/>
        <end position="28"/>
    </location>
</feature>
<keyword evidence="2" id="KW-0472">Membrane</keyword>
<evidence type="ECO:0000313" key="4">
    <source>
        <dbReference type="Proteomes" id="UP000502018"/>
    </source>
</evidence>
<evidence type="ECO:0000256" key="2">
    <source>
        <dbReference type="SAM" id="Phobius"/>
    </source>
</evidence>
<keyword evidence="2" id="KW-0812">Transmembrane</keyword>